<feature type="non-terminal residue" evidence="1">
    <location>
        <position position="1"/>
    </location>
</feature>
<name>A0ABS7BVM1_9BACL</name>
<reference evidence="1 2" key="1">
    <citation type="submission" date="2021-07" db="EMBL/GenBank/DDBJ databases">
        <title>Paenibacillus radiodurans sp. nov., isolated from the southeastern edge of Tengger Desert.</title>
        <authorList>
            <person name="Zhang G."/>
        </authorList>
    </citation>
    <scope>NUCLEOTIDE SEQUENCE [LARGE SCALE GENOMIC DNA]</scope>
    <source>
        <strain evidence="1 2">CCM 7311</strain>
    </source>
</reference>
<protein>
    <submittedName>
        <fullName evidence="1">Ribulokinase</fullName>
    </submittedName>
</protein>
<accession>A0ABS7BVM1</accession>
<organism evidence="1 2">
    <name type="scientific">Paenibacillus sepulcri</name>
    <dbReference type="NCBI Taxonomy" id="359917"/>
    <lineage>
        <taxon>Bacteria</taxon>
        <taxon>Bacillati</taxon>
        <taxon>Bacillota</taxon>
        <taxon>Bacilli</taxon>
        <taxon>Bacillales</taxon>
        <taxon>Paenibacillaceae</taxon>
        <taxon>Paenibacillus</taxon>
    </lineage>
</organism>
<proteinExistence type="predicted"/>
<dbReference type="Proteomes" id="UP001519887">
    <property type="component" value="Unassembled WGS sequence"/>
</dbReference>
<dbReference type="Gene3D" id="3.30.420.40">
    <property type="match status" value="1"/>
</dbReference>
<dbReference type="EMBL" id="JAHZIK010000013">
    <property type="protein sequence ID" value="MBW7452703.1"/>
    <property type="molecule type" value="Genomic_DNA"/>
</dbReference>
<sequence length="55" mass="6326">AMARVREETFKPIPANVAVYDKLYAEYNQLHDYFGRGANDVMKRLKAIKEQASAH</sequence>
<gene>
    <name evidence="1" type="ORF">K0U00_01430</name>
</gene>
<evidence type="ECO:0000313" key="2">
    <source>
        <dbReference type="Proteomes" id="UP001519887"/>
    </source>
</evidence>
<keyword evidence="2" id="KW-1185">Reference proteome</keyword>
<comment type="caution">
    <text evidence="1">The sequence shown here is derived from an EMBL/GenBank/DDBJ whole genome shotgun (WGS) entry which is preliminary data.</text>
</comment>
<evidence type="ECO:0000313" key="1">
    <source>
        <dbReference type="EMBL" id="MBW7452703.1"/>
    </source>
</evidence>